<dbReference type="Proteomes" id="UP000005226">
    <property type="component" value="Chromosome 1"/>
</dbReference>
<evidence type="ECO:0000256" key="3">
    <source>
        <dbReference type="ARBA" id="ARBA00022833"/>
    </source>
</evidence>
<accession>A0A3B5KDV1</accession>
<dbReference type="PANTHER" id="PTHR15375">
    <property type="entry name" value="ACTIVATOR OF S-PHASE KINASE-RELATED"/>
    <property type="match status" value="1"/>
</dbReference>
<dbReference type="InterPro" id="IPR051590">
    <property type="entry name" value="Replication_Regulatory_Kinase"/>
</dbReference>
<evidence type="ECO:0000256" key="4">
    <source>
        <dbReference type="PROSITE-ProRule" id="PRU00600"/>
    </source>
</evidence>
<keyword evidence="9" id="KW-1185">Reference proteome</keyword>
<dbReference type="SMART" id="SM00586">
    <property type="entry name" value="ZnF_DBF"/>
    <property type="match status" value="1"/>
</dbReference>
<dbReference type="AlphaFoldDB" id="A0A3B5KDV1"/>
<dbReference type="GO" id="GO:0031431">
    <property type="term" value="C:Dbf4-dependent protein kinase complex"/>
    <property type="evidence" value="ECO:0007669"/>
    <property type="project" value="TreeGrafter"/>
</dbReference>
<reference evidence="8" key="2">
    <citation type="submission" date="2025-08" db="UniProtKB">
        <authorList>
            <consortium name="Ensembl"/>
        </authorList>
    </citation>
    <scope>IDENTIFICATION</scope>
</reference>
<proteinExistence type="predicted"/>
<dbReference type="InParanoid" id="A0A3B5KDV1"/>
<name>A0A3B5KDV1_TAKRU</name>
<dbReference type="GO" id="GO:0003676">
    <property type="term" value="F:nucleic acid binding"/>
    <property type="evidence" value="ECO:0007669"/>
    <property type="project" value="InterPro"/>
</dbReference>
<dbReference type="OMA" id="LHRPCPW"/>
<feature type="compositionally biased region" description="Polar residues" evidence="5">
    <location>
        <begin position="595"/>
        <end position="616"/>
    </location>
</feature>
<dbReference type="GO" id="GO:1901987">
    <property type="term" value="P:regulation of cell cycle phase transition"/>
    <property type="evidence" value="ECO:0007669"/>
    <property type="project" value="TreeGrafter"/>
</dbReference>
<keyword evidence="1" id="KW-0479">Metal-binding</keyword>
<reference evidence="8" key="3">
    <citation type="submission" date="2025-09" db="UniProtKB">
        <authorList>
            <consortium name="Ensembl"/>
        </authorList>
    </citation>
    <scope>IDENTIFICATION</scope>
</reference>
<feature type="region of interest" description="Disordered" evidence="5">
    <location>
        <begin position="129"/>
        <end position="172"/>
    </location>
</feature>
<organism evidence="8 9">
    <name type="scientific">Takifugu rubripes</name>
    <name type="common">Japanese pufferfish</name>
    <name type="synonym">Fugu rubripes</name>
    <dbReference type="NCBI Taxonomy" id="31033"/>
    <lineage>
        <taxon>Eukaryota</taxon>
        <taxon>Metazoa</taxon>
        <taxon>Chordata</taxon>
        <taxon>Craniata</taxon>
        <taxon>Vertebrata</taxon>
        <taxon>Euteleostomi</taxon>
        <taxon>Actinopterygii</taxon>
        <taxon>Neopterygii</taxon>
        <taxon>Teleostei</taxon>
        <taxon>Neoteleostei</taxon>
        <taxon>Acanthomorphata</taxon>
        <taxon>Eupercaria</taxon>
        <taxon>Tetraodontiformes</taxon>
        <taxon>Tetradontoidea</taxon>
        <taxon>Tetraodontidae</taxon>
        <taxon>Takifugu</taxon>
    </lineage>
</organism>
<keyword evidence="6" id="KW-0472">Membrane</keyword>
<evidence type="ECO:0000259" key="7">
    <source>
        <dbReference type="PROSITE" id="PS51265"/>
    </source>
</evidence>
<dbReference type="FunFam" id="6.10.250.3410:FF:000001">
    <property type="entry name" value="Protein DBF4 homolog A"/>
    <property type="match status" value="1"/>
</dbReference>
<keyword evidence="6" id="KW-1133">Transmembrane helix</keyword>
<feature type="compositionally biased region" description="Basic and acidic residues" evidence="5">
    <location>
        <begin position="291"/>
        <end position="302"/>
    </location>
</feature>
<feature type="compositionally biased region" description="Basic and acidic residues" evidence="5">
    <location>
        <begin position="130"/>
        <end position="162"/>
    </location>
</feature>
<feature type="transmembrane region" description="Helical" evidence="6">
    <location>
        <begin position="21"/>
        <end position="41"/>
    </location>
</feature>
<dbReference type="Ensembl" id="ENSTRUT00000050071.2">
    <property type="protein sequence ID" value="ENSTRUP00000053555.2"/>
    <property type="gene ID" value="ENSTRUG00000025723.2"/>
</dbReference>
<dbReference type="InterPro" id="IPR006572">
    <property type="entry name" value="Znf_DBF"/>
</dbReference>
<dbReference type="PANTHER" id="PTHR15375:SF24">
    <property type="entry name" value="PROTEIN DBF4 HOMOLOG B"/>
    <property type="match status" value="1"/>
</dbReference>
<feature type="region of interest" description="Disordered" evidence="5">
    <location>
        <begin position="285"/>
        <end position="328"/>
    </location>
</feature>
<evidence type="ECO:0000256" key="6">
    <source>
        <dbReference type="SAM" id="Phobius"/>
    </source>
</evidence>
<feature type="domain" description="DBF4-type" evidence="7">
    <location>
        <begin position="330"/>
        <end position="379"/>
    </location>
</feature>
<evidence type="ECO:0000313" key="9">
    <source>
        <dbReference type="Proteomes" id="UP000005226"/>
    </source>
</evidence>
<evidence type="ECO:0000256" key="2">
    <source>
        <dbReference type="ARBA" id="ARBA00022771"/>
    </source>
</evidence>
<dbReference type="GO" id="GO:0043539">
    <property type="term" value="F:protein serine/threonine kinase activator activity"/>
    <property type="evidence" value="ECO:0007669"/>
    <property type="project" value="TreeGrafter"/>
</dbReference>
<keyword evidence="6" id="KW-0812">Transmembrane</keyword>
<dbReference type="GeneTree" id="ENSGT00530000063909"/>
<dbReference type="Pfam" id="PF07535">
    <property type="entry name" value="zf-DBF"/>
    <property type="match status" value="1"/>
</dbReference>
<dbReference type="Gene3D" id="6.10.250.3410">
    <property type="entry name" value="DBF zinc finger"/>
    <property type="match status" value="1"/>
</dbReference>
<gene>
    <name evidence="8" type="primary">dbf4b</name>
</gene>
<protein>
    <submittedName>
        <fullName evidence="8">Uncharacterized LOC105419995</fullName>
    </submittedName>
</protein>
<dbReference type="InterPro" id="IPR038545">
    <property type="entry name" value="Znf_DBF_sf"/>
</dbReference>
<evidence type="ECO:0000256" key="1">
    <source>
        <dbReference type="ARBA" id="ARBA00022723"/>
    </source>
</evidence>
<dbReference type="GO" id="GO:0008270">
    <property type="term" value="F:zinc ion binding"/>
    <property type="evidence" value="ECO:0007669"/>
    <property type="project" value="UniProtKB-KW"/>
</dbReference>
<feature type="region of interest" description="Disordered" evidence="5">
    <location>
        <begin position="576"/>
        <end position="629"/>
    </location>
</feature>
<dbReference type="GO" id="GO:0010571">
    <property type="term" value="P:positive regulation of nuclear cell cycle DNA replication"/>
    <property type="evidence" value="ECO:0007669"/>
    <property type="project" value="TreeGrafter"/>
</dbReference>
<evidence type="ECO:0000313" key="8">
    <source>
        <dbReference type="Ensembl" id="ENSTRUP00000053555.2"/>
    </source>
</evidence>
<keyword evidence="2 4" id="KW-0863">Zinc-finger</keyword>
<sequence>MSYKLHIYIYRISMLQTFTVLLTHTLFLNLSMCLCCSFFFFKGCPFLVESFFSRIMQQQLQAEQGGLLGALVPGKRKLLGKTFYLDNVKKRPAALILETISLLGGDVESFLHKDVSFVVTGSQEYLKQQKRTDEKVAEKGTNDETPHPTKARESVVSKEKQRTGNPRPMACGSRGKALLEKAIRNSELHKSSVLANAQSWGVKILYVDDFLLYLKRLTRESLSKTHKRPEKTDRKQGSHVVKATILKSPYLKIEDVSRKYKPLHMQSLTFPLLWYSGQFSPFESPPPPPLFEKHNKSVEAKTREKKKSKNCTEDKPLTPPSCTPSPLQRRKKDLSFCECCHQHFSNLEEHLHSDHHRAFALDISNYAHVDQLVAEMVPGFTPKLPTRCENMQNRPLTPISIQDICELEPIDDIEAEHEVRALQRRGSSLSDHISSPHRGPCVFRPVSLSPELSLTLSKPPILSPGIQPFTVDTSGLITGTSSPVMPVLVVEAHDFDPSCQLRDTRDPVSSSDVLCPSLDPYSQPPVLSPQVPFIMEPHSPYSEPPVLSPKQKLKEHMLEIDVVSSVNITNTQEVEYPSPQSVLEPGQSECHSSDLRSITPFSGRSRSLPRQSTVAQNPKKRCRSASLGNSGAKKRRISLQFCCSDCLTAPLKPGSDVLASPEAWLSDKGVGQVKQQCPQPIVPACTAGMAGFKQTFAPLSAPSAQTFSRRLNQTDTSVLQQQSDKCPSTAIHTCSQACQPSGAHSTSVCIESVLIPDLAILSSSSSDSDWDREVLAKLGQTSVTPLLPTDQDFELDKDLLHRPCAWMQDSSYESRLHTALQPSDSGKPLCGEDMDSSAFSRTVVKIVEVQH</sequence>
<evidence type="ECO:0000256" key="5">
    <source>
        <dbReference type="SAM" id="MobiDB-lite"/>
    </source>
</evidence>
<dbReference type="PROSITE" id="PS51265">
    <property type="entry name" value="ZF_DBF4"/>
    <property type="match status" value="1"/>
</dbReference>
<keyword evidence="3" id="KW-0862">Zinc</keyword>
<reference evidence="8 9" key="1">
    <citation type="journal article" date="2011" name="Genome Biol. Evol.">
        <title>Integration of the genetic map and genome assembly of fugu facilitates insights into distinct features of genome evolution in teleosts and mammals.</title>
        <authorList>
            <person name="Kai W."/>
            <person name="Kikuchi K."/>
            <person name="Tohari S."/>
            <person name="Chew A.K."/>
            <person name="Tay A."/>
            <person name="Fujiwara A."/>
            <person name="Hosoya S."/>
            <person name="Suetake H."/>
            <person name="Naruse K."/>
            <person name="Brenner S."/>
            <person name="Suzuki Y."/>
            <person name="Venkatesh B."/>
        </authorList>
    </citation>
    <scope>NUCLEOTIDE SEQUENCE [LARGE SCALE GENOMIC DNA]</scope>
</reference>
<dbReference type="FunCoup" id="A0A3B5KDV1">
    <property type="interactions" value="92"/>
</dbReference>